<comment type="caution">
    <text evidence="2">The sequence shown here is derived from an EMBL/GenBank/DDBJ whole genome shotgun (WGS) entry which is preliminary data.</text>
</comment>
<evidence type="ECO:0000256" key="1">
    <source>
        <dbReference type="SAM" id="Phobius"/>
    </source>
</evidence>
<keyword evidence="3" id="KW-1185">Reference proteome</keyword>
<keyword evidence="1" id="KW-1133">Transmembrane helix</keyword>
<reference evidence="2 3" key="1">
    <citation type="submission" date="2017-06" db="EMBL/GenBank/DDBJ databases">
        <title>Cmopartive genomic analysis of Ambrosia Fusariam Clade fungi.</title>
        <authorList>
            <person name="Stajich J.E."/>
            <person name="Carrillo J."/>
            <person name="Kijimoto T."/>
            <person name="Eskalen A."/>
            <person name="O'Donnell K."/>
            <person name="Kasson M."/>
        </authorList>
    </citation>
    <scope>NUCLEOTIDE SEQUENCE [LARGE SCALE GENOMIC DNA]</scope>
    <source>
        <strain evidence="2 3">NRRL 20438</strain>
    </source>
</reference>
<keyword evidence="1" id="KW-0812">Transmembrane</keyword>
<feature type="transmembrane region" description="Helical" evidence="1">
    <location>
        <begin position="46"/>
        <end position="68"/>
    </location>
</feature>
<gene>
    <name evidence="2" type="ORF">CDV31_000069</name>
</gene>
<keyword evidence="1" id="KW-0472">Membrane</keyword>
<feature type="transmembrane region" description="Helical" evidence="1">
    <location>
        <begin position="80"/>
        <end position="99"/>
    </location>
</feature>
<sequence>MMATTNVNISRACGFGLWAAQFGFLLGSIAYWAIAGRTSNNLKAVLAAFLIVLLPGLTLEAFLIFKTASYTPLLSSHMQWFIAFFHESPLTLEILHLVWLTDSILVGRLVYLDLVQGGPIRNTISFLRQHPPLTDAALARICLAYFLLSYVGLAIWVWWTGITAMVRRALISRSIQVREKEASAALKSSPDDKDIH</sequence>
<feature type="transmembrane region" description="Helical" evidence="1">
    <location>
        <begin position="12"/>
        <end position="34"/>
    </location>
</feature>
<evidence type="ECO:0000313" key="2">
    <source>
        <dbReference type="EMBL" id="RSM21022.1"/>
    </source>
</evidence>
<dbReference type="AlphaFoldDB" id="A0A428V3A2"/>
<feature type="transmembrane region" description="Helical" evidence="1">
    <location>
        <begin position="137"/>
        <end position="159"/>
    </location>
</feature>
<name>A0A428V3A2_9HYPO</name>
<organism evidence="2 3">
    <name type="scientific">Fusarium ambrosium</name>
    <dbReference type="NCBI Taxonomy" id="131363"/>
    <lineage>
        <taxon>Eukaryota</taxon>
        <taxon>Fungi</taxon>
        <taxon>Dikarya</taxon>
        <taxon>Ascomycota</taxon>
        <taxon>Pezizomycotina</taxon>
        <taxon>Sordariomycetes</taxon>
        <taxon>Hypocreomycetidae</taxon>
        <taxon>Hypocreales</taxon>
        <taxon>Nectriaceae</taxon>
        <taxon>Fusarium</taxon>
        <taxon>Fusarium solani species complex</taxon>
    </lineage>
</organism>
<proteinExistence type="predicted"/>
<protein>
    <submittedName>
        <fullName evidence="2">Uncharacterized protein</fullName>
    </submittedName>
</protein>
<evidence type="ECO:0000313" key="3">
    <source>
        <dbReference type="Proteomes" id="UP000288429"/>
    </source>
</evidence>
<dbReference type="EMBL" id="NIZV01000001">
    <property type="protein sequence ID" value="RSM21022.1"/>
    <property type="molecule type" value="Genomic_DNA"/>
</dbReference>
<dbReference type="Proteomes" id="UP000288429">
    <property type="component" value="Unassembled WGS sequence"/>
</dbReference>
<accession>A0A428V3A2</accession>